<dbReference type="AlphaFoldDB" id="A0A4P6ZLV5"/>
<dbReference type="Gene3D" id="1.10.260.50">
    <property type="match status" value="1"/>
</dbReference>
<evidence type="ECO:0000256" key="4">
    <source>
        <dbReference type="ARBA" id="ARBA00022898"/>
    </source>
</evidence>
<evidence type="ECO:0000259" key="8">
    <source>
        <dbReference type="Pfam" id="PF00266"/>
    </source>
</evidence>
<name>A0A4P6ZLV5_9LACO</name>
<dbReference type="GO" id="GO:0051536">
    <property type="term" value="F:iron-sulfur cluster binding"/>
    <property type="evidence" value="ECO:0007669"/>
    <property type="project" value="UniProtKB-KW"/>
</dbReference>
<evidence type="ECO:0000256" key="3">
    <source>
        <dbReference type="ARBA" id="ARBA00022723"/>
    </source>
</evidence>
<evidence type="ECO:0000256" key="6">
    <source>
        <dbReference type="ARBA" id="ARBA00023014"/>
    </source>
</evidence>
<dbReference type="InterPro" id="IPR015422">
    <property type="entry name" value="PyrdxlP-dep_Trfase_small"/>
</dbReference>
<gene>
    <name evidence="9" type="ORF">ELX58_06505</name>
</gene>
<keyword evidence="6" id="KW-0411">Iron-sulfur</keyword>
<evidence type="ECO:0000256" key="5">
    <source>
        <dbReference type="ARBA" id="ARBA00023004"/>
    </source>
</evidence>
<dbReference type="GO" id="GO:0046872">
    <property type="term" value="F:metal ion binding"/>
    <property type="evidence" value="ECO:0007669"/>
    <property type="project" value="UniProtKB-KW"/>
</dbReference>
<keyword evidence="10" id="KW-1185">Reference proteome</keyword>
<dbReference type="PANTHER" id="PTHR11601">
    <property type="entry name" value="CYSTEINE DESULFURYLASE FAMILY MEMBER"/>
    <property type="match status" value="1"/>
</dbReference>
<dbReference type="Pfam" id="PF00266">
    <property type="entry name" value="Aminotran_5"/>
    <property type="match status" value="1"/>
</dbReference>
<comment type="similarity">
    <text evidence="2">Belongs to the class-V pyridoxal-phosphate-dependent aminotransferase family. NifS/IscS subfamily.</text>
</comment>
<dbReference type="InterPro" id="IPR015424">
    <property type="entry name" value="PyrdxlP-dep_Trfase"/>
</dbReference>
<dbReference type="InterPro" id="IPR015421">
    <property type="entry name" value="PyrdxlP-dep_Trfase_major"/>
</dbReference>
<evidence type="ECO:0000313" key="9">
    <source>
        <dbReference type="EMBL" id="QBP18754.1"/>
    </source>
</evidence>
<dbReference type="PANTHER" id="PTHR11601:SF50">
    <property type="entry name" value="CYSTEINE DESULFURASE ISCS 2-RELATED"/>
    <property type="match status" value="1"/>
</dbReference>
<dbReference type="PIRSF" id="PIRSF005572">
    <property type="entry name" value="NifS"/>
    <property type="match status" value="1"/>
</dbReference>
<dbReference type="Gene3D" id="3.40.640.10">
    <property type="entry name" value="Type I PLP-dependent aspartate aminotransferase-like (Major domain)"/>
    <property type="match status" value="1"/>
</dbReference>
<dbReference type="InterPro" id="IPR020578">
    <property type="entry name" value="Aminotrans_V_PyrdxlP_BS"/>
</dbReference>
<comment type="cofactor">
    <cofactor evidence="1 7">
        <name>pyridoxal 5'-phosphate</name>
        <dbReference type="ChEBI" id="CHEBI:597326"/>
    </cofactor>
</comment>
<dbReference type="Gene3D" id="3.90.1150.10">
    <property type="entry name" value="Aspartate Aminotransferase, domain 1"/>
    <property type="match status" value="1"/>
</dbReference>
<proteinExistence type="inferred from homology"/>
<sequence length="381" mass="42142">MIYFDNSATTKINPDALKTYDIVSDKIWGNPSSLHDFGAEAHSLLNQSRQQIADLLHVKPSEILFTSGGSEGDNWAIKGTALAKRKFGNHIITTSVEHAAVYNSMHTLEKLGFDVTYLPVDKYGRISITDLKNAIRPTTILVSVMAINNEIGTIEPIKEIAQLLKHYPKINFHVDAVQAVGKGLEKQIFNGRTDFAAVSGHKFHAPRGTGFIYARHGRRFAPLIDGGGQEFGMRSGTENLPGIAAMAKALRLDMQDEPKKIAHQRQVKSVIYNHVKKFPKVQVFSKNDDTFAPHILCFAIKGVRGETVVHAFEKYGIYISTTSACSSQNGAPSHTLSAMKVPETISRSAIRISLSDQNTVAEAKRFNQVFNKLYQQFSKLS</sequence>
<dbReference type="InterPro" id="IPR016454">
    <property type="entry name" value="Cysteine_dSase"/>
</dbReference>
<dbReference type="OrthoDB" id="9808002at2"/>
<dbReference type="InterPro" id="IPR000192">
    <property type="entry name" value="Aminotrans_V_dom"/>
</dbReference>
<keyword evidence="5" id="KW-0408">Iron</keyword>
<organism evidence="9 10">
    <name type="scientific">Acetilactobacillus jinshanensis</name>
    <dbReference type="NCBI Taxonomy" id="1720083"/>
    <lineage>
        <taxon>Bacteria</taxon>
        <taxon>Bacillati</taxon>
        <taxon>Bacillota</taxon>
        <taxon>Bacilli</taxon>
        <taxon>Lactobacillales</taxon>
        <taxon>Lactobacillaceae</taxon>
        <taxon>Acetilactobacillus</taxon>
    </lineage>
</organism>
<feature type="domain" description="Aminotransferase class V" evidence="8">
    <location>
        <begin position="2"/>
        <end position="366"/>
    </location>
</feature>
<dbReference type="EMBL" id="CP034726">
    <property type="protein sequence ID" value="QBP18754.1"/>
    <property type="molecule type" value="Genomic_DNA"/>
</dbReference>
<evidence type="ECO:0000313" key="10">
    <source>
        <dbReference type="Proteomes" id="UP000294321"/>
    </source>
</evidence>
<keyword evidence="4" id="KW-0663">Pyridoxal phosphate</keyword>
<dbReference type="RefSeq" id="WP_133442312.1">
    <property type="nucleotide sequence ID" value="NZ_CP034726.1"/>
</dbReference>
<dbReference type="PROSITE" id="PS00595">
    <property type="entry name" value="AA_TRANSFER_CLASS_5"/>
    <property type="match status" value="1"/>
</dbReference>
<dbReference type="GO" id="GO:0003824">
    <property type="term" value="F:catalytic activity"/>
    <property type="evidence" value="ECO:0007669"/>
    <property type="project" value="UniProtKB-ARBA"/>
</dbReference>
<evidence type="ECO:0000256" key="2">
    <source>
        <dbReference type="ARBA" id="ARBA00006490"/>
    </source>
</evidence>
<dbReference type="KEGG" id="lji:ELX58_06505"/>
<reference evidence="10" key="1">
    <citation type="submission" date="2018-12" db="EMBL/GenBank/DDBJ databases">
        <title>A new species of lactobacillus.</title>
        <authorList>
            <person name="Jian Y."/>
            <person name="Xin L."/>
            <person name="Hong Z.J."/>
            <person name="Ming L.Z."/>
            <person name="Hong X.Z."/>
        </authorList>
    </citation>
    <scope>NUCLEOTIDE SEQUENCE [LARGE SCALE GENOMIC DNA]</scope>
    <source>
        <strain evidence="10">HSLZ-75</strain>
    </source>
</reference>
<protein>
    <submittedName>
        <fullName evidence="9">Cysteine desulfurase</fullName>
    </submittedName>
</protein>
<dbReference type="Proteomes" id="UP000294321">
    <property type="component" value="Chromosome"/>
</dbReference>
<accession>A0A4P6ZLV5</accession>
<evidence type="ECO:0000256" key="7">
    <source>
        <dbReference type="RuleBase" id="RU004504"/>
    </source>
</evidence>
<evidence type="ECO:0000256" key="1">
    <source>
        <dbReference type="ARBA" id="ARBA00001933"/>
    </source>
</evidence>
<dbReference type="SUPFAM" id="SSF53383">
    <property type="entry name" value="PLP-dependent transferases"/>
    <property type="match status" value="1"/>
</dbReference>
<keyword evidence="3" id="KW-0479">Metal-binding</keyword>